<sequence length="119" mass="13298">MAKYNNQSIMVVKNMLVTRLQYLIAKSKLHHSQAQIARDLGVSPMIISKLARGIGKGISFDALLVVAERSKLRYMIAMSFDGYGNRKYKLELEPVYESIASRVVDKLGSLFTPSGKFAN</sequence>
<organism evidence="1">
    <name type="scientific">Pantoea phage Survivor</name>
    <dbReference type="NCBI Taxonomy" id="3232176"/>
    <lineage>
        <taxon>Viruses</taxon>
        <taxon>Duplodnaviria</taxon>
        <taxon>Heunggongvirae</taxon>
        <taxon>Uroviricota</taxon>
        <taxon>Caudoviricetes</taxon>
    </lineage>
</organism>
<accession>A0AAU8KY21</accession>
<dbReference type="SUPFAM" id="SSF47413">
    <property type="entry name" value="lambda repressor-like DNA-binding domains"/>
    <property type="match status" value="1"/>
</dbReference>
<dbReference type="GO" id="GO:0003677">
    <property type="term" value="F:DNA binding"/>
    <property type="evidence" value="ECO:0007669"/>
    <property type="project" value="UniProtKB-KW"/>
</dbReference>
<protein>
    <submittedName>
        <fullName evidence="1">DNA-binding protein</fullName>
    </submittedName>
</protein>
<reference evidence="1" key="1">
    <citation type="submission" date="2024-06" db="EMBL/GenBank/DDBJ databases">
        <authorList>
            <person name="Gannavaram S."/>
            <person name="Nemani S."/>
            <person name="Datta M."/>
            <person name="Picchiottino A."/>
            <person name="Mereddy A."/>
            <person name="Gannavaram N."/>
            <person name="Honeycutt C."/>
            <person name="Tran D."/>
            <person name="Choi K."/>
            <person name="Srinivasan K."/>
            <person name="Johnson A."/>
        </authorList>
    </citation>
    <scope>NUCLEOTIDE SEQUENCE</scope>
</reference>
<dbReference type="EMBL" id="PP885733">
    <property type="protein sequence ID" value="XCN28263.1"/>
    <property type="molecule type" value="Genomic_DNA"/>
</dbReference>
<name>A0AAU8KY21_9CAUD</name>
<dbReference type="InterPro" id="IPR010982">
    <property type="entry name" value="Lambda_DNA-bd_dom_sf"/>
</dbReference>
<proteinExistence type="predicted"/>
<keyword evidence="1" id="KW-0238">DNA-binding</keyword>
<evidence type="ECO:0000313" key="1">
    <source>
        <dbReference type="EMBL" id="XCN28263.1"/>
    </source>
</evidence>
<dbReference type="Gene3D" id="1.10.260.40">
    <property type="entry name" value="lambda repressor-like DNA-binding domains"/>
    <property type="match status" value="1"/>
</dbReference>